<dbReference type="InterPro" id="IPR041698">
    <property type="entry name" value="Methyltransf_25"/>
</dbReference>
<dbReference type="EMBL" id="BRZI01000077">
    <property type="protein sequence ID" value="GLD33389.1"/>
    <property type="molecule type" value="Genomic_DNA"/>
</dbReference>
<evidence type="ECO:0000313" key="3">
    <source>
        <dbReference type="Proteomes" id="UP001064782"/>
    </source>
</evidence>
<reference evidence="2" key="1">
    <citation type="submission" date="2022-08" db="EMBL/GenBank/DDBJ databases">
        <title>Mycobacterium kiyosense sp. nov., scotochromogenic slow-glowing species isolated from respiratory specimens.</title>
        <authorList>
            <person name="Fukano H."/>
            <person name="Kazumi Y."/>
            <person name="Sakagami N."/>
            <person name="Ato M."/>
            <person name="Mitarai S."/>
            <person name="Hoshino Y."/>
        </authorList>
    </citation>
    <scope>NUCLEOTIDE SEQUENCE</scope>
    <source>
        <strain evidence="2">1413</strain>
    </source>
</reference>
<proteinExistence type="predicted"/>
<name>A0A9P3V072_9MYCO</name>
<comment type="caution">
    <text evidence="2">The sequence shown here is derived from an EMBL/GenBank/DDBJ whole genome shotgun (WGS) entry which is preliminary data.</text>
</comment>
<dbReference type="PANTHER" id="PTHR43591">
    <property type="entry name" value="METHYLTRANSFERASE"/>
    <property type="match status" value="1"/>
</dbReference>
<dbReference type="InterPro" id="IPR029063">
    <property type="entry name" value="SAM-dependent_MTases_sf"/>
</dbReference>
<accession>A0A9P3V072</accession>
<dbReference type="AlphaFoldDB" id="A0A9P3V072"/>
<evidence type="ECO:0000259" key="1">
    <source>
        <dbReference type="Pfam" id="PF13649"/>
    </source>
</evidence>
<dbReference type="PANTHER" id="PTHR43591:SF24">
    <property type="entry name" value="2-METHOXY-6-POLYPRENYL-1,4-BENZOQUINOL METHYLASE, MITOCHONDRIAL"/>
    <property type="match status" value="1"/>
</dbReference>
<evidence type="ECO:0000313" key="2">
    <source>
        <dbReference type="EMBL" id="GLD33389.1"/>
    </source>
</evidence>
<keyword evidence="3" id="KW-1185">Reference proteome</keyword>
<dbReference type="SUPFAM" id="SSF53335">
    <property type="entry name" value="S-adenosyl-L-methionine-dependent methyltransferases"/>
    <property type="match status" value="1"/>
</dbReference>
<sequence length="211" mass="23446">MTRRWTRNRVKFFLAGPIFAAGNRFIPGKPHDRLAQRVAAQHPQRVLELCGGTGYAARRLAARLPDTIIDSLDISPEMLAIGRRQLAHQGIQNVTLHEGDAAALPFPDNTFDVVMSVFGWHELPTDIRDQAIDETIRVLRPGGRVVAVDLDQPPTAQPAFNAYLRLTERPHARDVLGTGLADEFTAHHLTITSHEPSTSWTTPFQVLEAHT</sequence>
<protein>
    <recommendedName>
        <fullName evidence="1">Methyltransferase domain-containing protein</fullName>
    </recommendedName>
</protein>
<dbReference type="Gene3D" id="3.40.50.150">
    <property type="entry name" value="Vaccinia Virus protein VP39"/>
    <property type="match status" value="1"/>
</dbReference>
<dbReference type="GO" id="GO:0008168">
    <property type="term" value="F:methyltransferase activity"/>
    <property type="evidence" value="ECO:0007669"/>
    <property type="project" value="TreeGrafter"/>
</dbReference>
<organism evidence="2 3">
    <name type="scientific">Mycobacterium kiyosense</name>
    <dbReference type="NCBI Taxonomy" id="2871094"/>
    <lineage>
        <taxon>Bacteria</taxon>
        <taxon>Bacillati</taxon>
        <taxon>Actinomycetota</taxon>
        <taxon>Actinomycetes</taxon>
        <taxon>Mycobacteriales</taxon>
        <taxon>Mycobacteriaceae</taxon>
        <taxon>Mycobacterium</taxon>
    </lineage>
</organism>
<dbReference type="CDD" id="cd02440">
    <property type="entry name" value="AdoMet_MTases"/>
    <property type="match status" value="1"/>
</dbReference>
<gene>
    <name evidence="2" type="ORF">Mkiyose1413_52720</name>
</gene>
<dbReference type="Pfam" id="PF13649">
    <property type="entry name" value="Methyltransf_25"/>
    <property type="match status" value="1"/>
</dbReference>
<dbReference type="RefSeq" id="WP_236982985.1">
    <property type="nucleotide sequence ID" value="NZ_BRXF01000081.1"/>
</dbReference>
<dbReference type="Proteomes" id="UP001064782">
    <property type="component" value="Unassembled WGS sequence"/>
</dbReference>
<feature type="domain" description="Methyltransferase" evidence="1">
    <location>
        <begin position="46"/>
        <end position="143"/>
    </location>
</feature>